<dbReference type="OrthoDB" id="2757227at2759"/>
<comment type="caution">
    <text evidence="2">The sequence shown here is derived from an EMBL/GenBank/DDBJ whole genome shotgun (WGS) entry which is preliminary data.</text>
</comment>
<accession>A0A2G8SSM8</accession>
<feature type="compositionally biased region" description="Low complexity" evidence="1">
    <location>
        <begin position="181"/>
        <end position="204"/>
    </location>
</feature>
<evidence type="ECO:0000256" key="1">
    <source>
        <dbReference type="SAM" id="MobiDB-lite"/>
    </source>
</evidence>
<keyword evidence="3" id="KW-1185">Reference proteome</keyword>
<name>A0A2G8SSM8_9APHY</name>
<dbReference type="AlphaFoldDB" id="A0A2G8SSM8"/>
<feature type="region of interest" description="Disordered" evidence="1">
    <location>
        <begin position="179"/>
        <end position="213"/>
    </location>
</feature>
<proteinExistence type="predicted"/>
<protein>
    <submittedName>
        <fullName evidence="2">Uncharacterized protein</fullName>
    </submittedName>
</protein>
<dbReference type="EMBL" id="AYKW01000001">
    <property type="protein sequence ID" value="PIL36588.1"/>
    <property type="molecule type" value="Genomic_DNA"/>
</dbReference>
<dbReference type="Proteomes" id="UP000230002">
    <property type="component" value="Unassembled WGS sequence"/>
</dbReference>
<reference evidence="2 3" key="1">
    <citation type="journal article" date="2015" name="Sci. Rep.">
        <title>Chromosome-level genome map provides insights into diverse defense mechanisms in the medicinal fungus Ganoderma sinense.</title>
        <authorList>
            <person name="Zhu Y."/>
            <person name="Xu J."/>
            <person name="Sun C."/>
            <person name="Zhou S."/>
            <person name="Xu H."/>
            <person name="Nelson D.R."/>
            <person name="Qian J."/>
            <person name="Song J."/>
            <person name="Luo H."/>
            <person name="Xiang L."/>
            <person name="Li Y."/>
            <person name="Xu Z."/>
            <person name="Ji A."/>
            <person name="Wang L."/>
            <person name="Lu S."/>
            <person name="Hayward A."/>
            <person name="Sun W."/>
            <person name="Li X."/>
            <person name="Schwartz D.C."/>
            <person name="Wang Y."/>
            <person name="Chen S."/>
        </authorList>
    </citation>
    <scope>NUCLEOTIDE SEQUENCE [LARGE SCALE GENOMIC DNA]</scope>
    <source>
        <strain evidence="2 3">ZZ0214-1</strain>
    </source>
</reference>
<sequence>MSVIYVALDGGTFAGLYDIRLANMAMGAHHALLPIVVTCARREDAEAIEALSIDFAKFSRRDAHALAYSAQESSLDIPNTKRNPIYAIRTGGEETGIWVGFKWDRVMRHLGHSTKGKVYSGQFRNIKEANIYMLDKPGYNFPLRSGDEIPRPTTTLPLGPDSATAAAATASALAIMPPSPSKLWPSSPSKAAARPASPGSSDDSFATARGDTSDDLDVSMGRLTVTTAIPDNDSLVVRLLAQFIAHPTGMGENNGGRPLRFLITFGECADEFLALKMPSAAEL</sequence>
<gene>
    <name evidence="2" type="ORF">GSI_00277</name>
</gene>
<evidence type="ECO:0000313" key="2">
    <source>
        <dbReference type="EMBL" id="PIL36588.1"/>
    </source>
</evidence>
<organism evidence="2 3">
    <name type="scientific">Ganoderma sinense ZZ0214-1</name>
    <dbReference type="NCBI Taxonomy" id="1077348"/>
    <lineage>
        <taxon>Eukaryota</taxon>
        <taxon>Fungi</taxon>
        <taxon>Dikarya</taxon>
        <taxon>Basidiomycota</taxon>
        <taxon>Agaricomycotina</taxon>
        <taxon>Agaricomycetes</taxon>
        <taxon>Polyporales</taxon>
        <taxon>Polyporaceae</taxon>
        <taxon>Ganoderma</taxon>
    </lineage>
</organism>
<evidence type="ECO:0000313" key="3">
    <source>
        <dbReference type="Proteomes" id="UP000230002"/>
    </source>
</evidence>